<comment type="catalytic activity">
    <reaction evidence="9">
        <text>2 oxidized [2Fe-2S]-[protein] + NADPH = 2 reduced [2Fe-2S]-[protein] + NADP(+) + H(+)</text>
        <dbReference type="Rhea" id="RHEA:67716"/>
        <dbReference type="Rhea" id="RHEA-COMP:17327"/>
        <dbReference type="Rhea" id="RHEA-COMP:17328"/>
        <dbReference type="ChEBI" id="CHEBI:15378"/>
        <dbReference type="ChEBI" id="CHEBI:33737"/>
        <dbReference type="ChEBI" id="CHEBI:33738"/>
        <dbReference type="ChEBI" id="CHEBI:57783"/>
        <dbReference type="ChEBI" id="CHEBI:58349"/>
    </reaction>
</comment>
<dbReference type="PANTHER" id="PTHR19384">
    <property type="entry name" value="NITRIC OXIDE SYNTHASE-RELATED"/>
    <property type="match status" value="1"/>
</dbReference>
<dbReference type="InterPro" id="IPR001094">
    <property type="entry name" value="Flavdoxin-like"/>
</dbReference>
<dbReference type="GO" id="GO:0005829">
    <property type="term" value="C:cytosol"/>
    <property type="evidence" value="ECO:0007669"/>
    <property type="project" value="TreeGrafter"/>
</dbReference>
<dbReference type="GO" id="GO:0050661">
    <property type="term" value="F:NADP binding"/>
    <property type="evidence" value="ECO:0007669"/>
    <property type="project" value="UniProtKB-UniRule"/>
</dbReference>
<evidence type="ECO:0000256" key="1">
    <source>
        <dbReference type="ARBA" id="ARBA00001917"/>
    </source>
</evidence>
<accession>A0A6A6BJ89</accession>
<dbReference type="Gene3D" id="1.20.990.10">
    <property type="entry name" value="NADPH-cytochrome p450 Reductase, Chain A, domain 3"/>
    <property type="match status" value="1"/>
</dbReference>
<dbReference type="Gene3D" id="2.40.30.10">
    <property type="entry name" value="Translation factors"/>
    <property type="match status" value="1"/>
</dbReference>
<dbReference type="PROSITE" id="PS50902">
    <property type="entry name" value="FLAVODOXIN_LIKE"/>
    <property type="match status" value="1"/>
</dbReference>
<evidence type="ECO:0000256" key="7">
    <source>
        <dbReference type="ARBA" id="ARBA00022857"/>
    </source>
</evidence>
<dbReference type="SUPFAM" id="SSF52218">
    <property type="entry name" value="Flavoproteins"/>
    <property type="match status" value="1"/>
</dbReference>
<feature type="binding site" evidence="9">
    <location>
        <begin position="452"/>
        <end position="455"/>
    </location>
    <ligand>
        <name>FAD</name>
        <dbReference type="ChEBI" id="CHEBI:57692"/>
    </ligand>
</feature>
<evidence type="ECO:0000256" key="2">
    <source>
        <dbReference type="ARBA" id="ARBA00001974"/>
    </source>
</evidence>
<comment type="similarity">
    <text evidence="9">In the C-terminal section; belongs to the flavoprotein pyridine nucleotide cytochrome reductase family.</text>
</comment>
<dbReference type="InterPro" id="IPR017927">
    <property type="entry name" value="FAD-bd_FR_type"/>
</dbReference>
<evidence type="ECO:0000256" key="9">
    <source>
        <dbReference type="HAMAP-Rule" id="MF_03178"/>
    </source>
</evidence>
<dbReference type="OrthoDB" id="1856718at2759"/>
<dbReference type="SUPFAM" id="SSF63380">
    <property type="entry name" value="Riboflavin synthase domain-like"/>
    <property type="match status" value="1"/>
</dbReference>
<dbReference type="InterPro" id="IPR001709">
    <property type="entry name" value="Flavoprot_Pyr_Nucl_cyt_Rdtase"/>
</dbReference>
<feature type="binding site" evidence="9">
    <location>
        <position position="131"/>
    </location>
    <ligand>
        <name>FMN</name>
        <dbReference type="ChEBI" id="CHEBI:58210"/>
    </ligand>
</feature>
<evidence type="ECO:0000256" key="6">
    <source>
        <dbReference type="ARBA" id="ARBA00022827"/>
    </source>
</evidence>
<dbReference type="Gene3D" id="3.40.50.80">
    <property type="entry name" value="Nucleotide-binding domain of ferredoxin-NADP reductase (FNR) module"/>
    <property type="match status" value="1"/>
</dbReference>
<keyword evidence="4 9" id="KW-0285">Flavoprotein</keyword>
<comment type="caution">
    <text evidence="9">Lacks conserved residue(s) required for the propagation of feature annotation.</text>
</comment>
<comment type="similarity">
    <text evidence="9">In the N-terminal section; belongs to the flavodoxin family.</text>
</comment>
<keyword evidence="7 9" id="KW-0521">NADP</keyword>
<feature type="domain" description="FAD-binding FR-type" evidence="11">
    <location>
        <begin position="212"/>
        <end position="499"/>
    </location>
</feature>
<dbReference type="InterPro" id="IPR023173">
    <property type="entry name" value="NADPH_Cyt_P450_Rdtase_alpha"/>
</dbReference>
<feature type="binding site" evidence="9">
    <location>
        <begin position="58"/>
        <end position="61"/>
    </location>
    <ligand>
        <name>FMN</name>
        <dbReference type="ChEBI" id="CHEBI:58210"/>
    </ligand>
</feature>
<dbReference type="InterPro" id="IPR039261">
    <property type="entry name" value="FNR_nucleotide-bd"/>
</dbReference>
<feature type="binding site" evidence="9">
    <location>
        <position position="382"/>
    </location>
    <ligand>
        <name>FAD</name>
        <dbReference type="ChEBI" id="CHEBI:57692"/>
    </ligand>
</feature>
<proteinExistence type="inferred from homology"/>
<dbReference type="Pfam" id="PF00175">
    <property type="entry name" value="NAD_binding_1"/>
    <property type="match status" value="1"/>
</dbReference>
<dbReference type="AlphaFoldDB" id="A0A6A6BJ89"/>
<dbReference type="Gene3D" id="3.40.50.360">
    <property type="match status" value="1"/>
</dbReference>
<comment type="similarity">
    <text evidence="9">Belongs to the NADPH-dependent diflavin oxidoreductase NDOR1 family.</text>
</comment>
<dbReference type="GO" id="GO:0160246">
    <property type="term" value="F:NADPH-iron-sulfur [2Fe-2S] protein oxidoreductase activity"/>
    <property type="evidence" value="ECO:0007669"/>
    <property type="project" value="InterPro"/>
</dbReference>
<keyword evidence="6 9" id="KW-0274">FAD</keyword>
<feature type="binding site" evidence="9">
    <location>
        <begin position="581"/>
        <end position="585"/>
    </location>
    <ligand>
        <name>NADP(+)</name>
        <dbReference type="ChEBI" id="CHEBI:58349"/>
    </ligand>
</feature>
<dbReference type="EC" id="1.18.1.-" evidence="9"/>
<dbReference type="InterPro" id="IPR001433">
    <property type="entry name" value="OxRdtase_FAD/NAD-bd"/>
</dbReference>
<dbReference type="EMBL" id="ML995480">
    <property type="protein sequence ID" value="KAF2144230.1"/>
    <property type="molecule type" value="Genomic_DNA"/>
</dbReference>
<gene>
    <name evidence="9" type="primary">TAH18</name>
    <name evidence="12" type="ORF">K452DRAFT_357129</name>
</gene>
<dbReference type="InterPro" id="IPR003097">
    <property type="entry name" value="CysJ-like_FAD-binding"/>
</dbReference>
<dbReference type="Pfam" id="PF00258">
    <property type="entry name" value="Flavodoxin_1"/>
    <property type="match status" value="1"/>
</dbReference>
<dbReference type="PRINTS" id="PR00371">
    <property type="entry name" value="FPNCR"/>
</dbReference>
<comment type="function">
    <text evidence="9">NADPH-dependent reductase which is a central component of the cytosolic iron-sulfur (Fe-S) protein assembly (CIA) machinery. Transfers electrons from NADPH via its FAD and FMN prosthetic groups to the [2Fe-2S] cluster of DRE2, another key component of the CIA machinery. In turn, this reduced cluster provides electrons for assembly of cytosolic iron-sulfur cluster proteins. Positively controls H(2)O(2)-induced cell death.</text>
</comment>
<dbReference type="PRINTS" id="PR00369">
    <property type="entry name" value="FLAVODOXIN"/>
</dbReference>
<sequence>MTHSAIVTYGSETGNAEEIAAQLSQLTRRLRIWTTIKPLNALKPQELESATVVLIVISTTGQGDLPRNAQALFKQLRSKRLPADFLKNVTFASFGLGDSSYTQFNYAHRKLKNRLEQLGAQRLIDAGEGDEQHPEGVDATFIPWVETLRKKLLELCPPSAGQEPVPEDVFIKPRWFLQLKDEEPSSSDNQESATLTLDDYGRLDHAHVSQEPDHEPAEIVSNQRVTPDDHWQDVRQLEIKVARQIERKDPAGNVLEKSRVDYNPGDIAEIYPKNFPSDVEEFISLQGYKDICHKPLDLKYDYEQFDCEPLREHPLESAPFHPTIFGLLVNHLDLMSVPRRSFFALIAHFASDSTQKERLLEFACPTDPEVLQDYFDYTTRPRRSILEVLQEFTSVKIPYQYLLGIIPPIKPRQFSIASADSTKLDAESKVATVTLLIAIVKYRTVIKRIRHGVCSRYLSDLQPGQLLRMQILKGAMRVTDDDLRAPSILIGPGTGIAPLRSIIQGKELLHAASQPPAQQNGTHEQDGDDTAAAARLLDSTLLVFGARSARADFYFQDEWADKVEAEGLHLATAFSRDQRQKIYVQDRVREQGKLILELLKMGGRVYLCGASGKMPEAVRAAIVDVLVGEGGMERERAEEVLKGWVRGGRVQQETW</sequence>
<comment type="subcellular location">
    <subcellularLocation>
        <location evidence="9">Cytoplasm</location>
    </subcellularLocation>
    <subcellularLocation>
        <location evidence="9">Mitochondrion</location>
    </subcellularLocation>
    <text evidence="9">Relocalizes to mitochondria after H(2)O(2) exposure.</text>
</comment>
<comment type="subunit">
    <text evidence="9">Interacts with DRE2; as part of the cytosolic iron-sulfur (Fe-S) protein assembly (CIA) machinery.</text>
</comment>
<dbReference type="GO" id="GO:0005739">
    <property type="term" value="C:mitochondrion"/>
    <property type="evidence" value="ECO:0007669"/>
    <property type="project" value="UniProtKB-SubCell"/>
</dbReference>
<feature type="binding site" evidence="9">
    <location>
        <begin position="575"/>
        <end position="576"/>
    </location>
    <ligand>
        <name>NADP(+)</name>
        <dbReference type="ChEBI" id="CHEBI:58349"/>
    </ligand>
</feature>
<dbReference type="Proteomes" id="UP000799438">
    <property type="component" value="Unassembled WGS sequence"/>
</dbReference>
<dbReference type="InterPro" id="IPR017938">
    <property type="entry name" value="Riboflavin_synthase-like_b-brl"/>
</dbReference>
<keyword evidence="5 9" id="KW-0288">FMN</keyword>
<feature type="binding site" evidence="9">
    <location>
        <begin position="11"/>
        <end position="16"/>
    </location>
    <ligand>
        <name>FMN</name>
        <dbReference type="ChEBI" id="CHEBI:58210"/>
    </ligand>
</feature>
<dbReference type="InterPro" id="IPR028879">
    <property type="entry name" value="NDOR1"/>
</dbReference>
<organism evidence="12 13">
    <name type="scientific">Aplosporella prunicola CBS 121167</name>
    <dbReference type="NCBI Taxonomy" id="1176127"/>
    <lineage>
        <taxon>Eukaryota</taxon>
        <taxon>Fungi</taxon>
        <taxon>Dikarya</taxon>
        <taxon>Ascomycota</taxon>
        <taxon>Pezizomycotina</taxon>
        <taxon>Dothideomycetes</taxon>
        <taxon>Dothideomycetes incertae sedis</taxon>
        <taxon>Botryosphaeriales</taxon>
        <taxon>Aplosporellaceae</taxon>
        <taxon>Aplosporella</taxon>
    </lineage>
</organism>
<feature type="binding site" evidence="9">
    <location>
        <begin position="412"/>
        <end position="415"/>
    </location>
    <ligand>
        <name>FAD</name>
        <dbReference type="ChEBI" id="CHEBI:57692"/>
    </ligand>
</feature>
<evidence type="ECO:0000259" key="10">
    <source>
        <dbReference type="PROSITE" id="PS50902"/>
    </source>
</evidence>
<dbReference type="GO" id="GO:0016226">
    <property type="term" value="P:iron-sulfur cluster assembly"/>
    <property type="evidence" value="ECO:0007669"/>
    <property type="project" value="UniProtKB-UniRule"/>
</dbReference>
<dbReference type="InterPro" id="IPR008254">
    <property type="entry name" value="Flavodoxin/NO_synth"/>
</dbReference>
<comment type="cofactor">
    <cofactor evidence="1 9">
        <name>FMN</name>
        <dbReference type="ChEBI" id="CHEBI:58210"/>
    </cofactor>
</comment>
<evidence type="ECO:0000256" key="5">
    <source>
        <dbReference type="ARBA" id="ARBA00022643"/>
    </source>
</evidence>
<dbReference type="SUPFAM" id="SSF52343">
    <property type="entry name" value="Ferredoxin reductase-like, C-terminal NADP-linked domain"/>
    <property type="match status" value="1"/>
</dbReference>
<dbReference type="PROSITE" id="PS51384">
    <property type="entry name" value="FAD_FR"/>
    <property type="match status" value="1"/>
</dbReference>
<keyword evidence="9" id="KW-0496">Mitochondrion</keyword>
<name>A0A6A6BJ89_9PEZI</name>
<keyword evidence="3 9" id="KW-0963">Cytoplasm</keyword>
<evidence type="ECO:0000256" key="3">
    <source>
        <dbReference type="ARBA" id="ARBA00022490"/>
    </source>
</evidence>
<evidence type="ECO:0000313" key="12">
    <source>
        <dbReference type="EMBL" id="KAF2144230.1"/>
    </source>
</evidence>
<dbReference type="Pfam" id="PF00667">
    <property type="entry name" value="FAD_binding_1"/>
    <property type="match status" value="1"/>
</dbReference>
<keyword evidence="13" id="KW-1185">Reference proteome</keyword>
<evidence type="ECO:0000256" key="8">
    <source>
        <dbReference type="ARBA" id="ARBA00023002"/>
    </source>
</evidence>
<dbReference type="InterPro" id="IPR029039">
    <property type="entry name" value="Flavoprotein-like_sf"/>
</dbReference>
<keyword evidence="8 9" id="KW-0560">Oxidoreductase</keyword>
<dbReference type="GO" id="GO:0016651">
    <property type="term" value="F:oxidoreductase activity, acting on NAD(P)H"/>
    <property type="evidence" value="ECO:0007669"/>
    <property type="project" value="UniProtKB-UniRule"/>
</dbReference>
<evidence type="ECO:0000313" key="13">
    <source>
        <dbReference type="Proteomes" id="UP000799438"/>
    </source>
</evidence>
<feature type="domain" description="Flavodoxin-like" evidence="10">
    <location>
        <begin position="5"/>
        <end position="149"/>
    </location>
</feature>
<feature type="binding site" evidence="9">
    <location>
        <position position="655"/>
    </location>
    <ligand>
        <name>FAD</name>
        <dbReference type="ChEBI" id="CHEBI:57692"/>
    </ligand>
</feature>
<dbReference type="HAMAP" id="MF_03178">
    <property type="entry name" value="NDOR1"/>
    <property type="match status" value="1"/>
</dbReference>
<reference evidence="12" key="1">
    <citation type="journal article" date="2020" name="Stud. Mycol.">
        <title>101 Dothideomycetes genomes: a test case for predicting lifestyles and emergence of pathogens.</title>
        <authorList>
            <person name="Haridas S."/>
            <person name="Albert R."/>
            <person name="Binder M."/>
            <person name="Bloem J."/>
            <person name="Labutti K."/>
            <person name="Salamov A."/>
            <person name="Andreopoulos B."/>
            <person name="Baker S."/>
            <person name="Barry K."/>
            <person name="Bills G."/>
            <person name="Bluhm B."/>
            <person name="Cannon C."/>
            <person name="Castanera R."/>
            <person name="Culley D."/>
            <person name="Daum C."/>
            <person name="Ezra D."/>
            <person name="Gonzalez J."/>
            <person name="Henrissat B."/>
            <person name="Kuo A."/>
            <person name="Liang C."/>
            <person name="Lipzen A."/>
            <person name="Lutzoni F."/>
            <person name="Magnuson J."/>
            <person name="Mondo S."/>
            <person name="Nolan M."/>
            <person name="Ohm R."/>
            <person name="Pangilinan J."/>
            <person name="Park H.-J."/>
            <person name="Ramirez L."/>
            <person name="Alfaro M."/>
            <person name="Sun H."/>
            <person name="Tritt A."/>
            <person name="Yoshinaga Y."/>
            <person name="Zwiers L.-H."/>
            <person name="Turgeon B."/>
            <person name="Goodwin S."/>
            <person name="Spatafora J."/>
            <person name="Crous P."/>
            <person name="Grigoriev I."/>
        </authorList>
    </citation>
    <scope>NUCLEOTIDE SEQUENCE</scope>
    <source>
        <strain evidence="12">CBS 121167</strain>
    </source>
</reference>
<feature type="binding site" evidence="9">
    <location>
        <position position="494"/>
    </location>
    <ligand>
        <name>NADP(+)</name>
        <dbReference type="ChEBI" id="CHEBI:58349"/>
    </ligand>
</feature>
<dbReference type="GO" id="GO:0010181">
    <property type="term" value="F:FMN binding"/>
    <property type="evidence" value="ECO:0007669"/>
    <property type="project" value="UniProtKB-UniRule"/>
</dbReference>
<protein>
    <recommendedName>
        <fullName evidence="9">NADPH-dependent diflavin oxidoreductase 1</fullName>
        <ecNumber evidence="9">1.18.1.-</ecNumber>
    </recommendedName>
    <alternativeName>
        <fullName evidence="9">NADPH-dependent FMN and FAD-containing oxidoreductase</fullName>
    </alternativeName>
</protein>
<evidence type="ECO:0000256" key="4">
    <source>
        <dbReference type="ARBA" id="ARBA00022630"/>
    </source>
</evidence>
<evidence type="ECO:0000259" key="11">
    <source>
        <dbReference type="PROSITE" id="PS51384"/>
    </source>
</evidence>
<dbReference type="PANTHER" id="PTHR19384:SF10">
    <property type="entry name" value="NADPH-DEPENDENT DIFLAVIN OXIDOREDUCTASE 1"/>
    <property type="match status" value="1"/>
</dbReference>
<comment type="cofactor">
    <cofactor evidence="2 9">
        <name>FAD</name>
        <dbReference type="ChEBI" id="CHEBI:57692"/>
    </cofactor>
</comment>
<dbReference type="GO" id="GO:0050660">
    <property type="term" value="F:flavin adenine dinucleotide binding"/>
    <property type="evidence" value="ECO:0007669"/>
    <property type="project" value="UniProtKB-UniRule"/>
</dbReference>